<gene>
    <name evidence="1" type="ORF">CPLU01_05263</name>
</gene>
<evidence type="ECO:0000313" key="2">
    <source>
        <dbReference type="Proteomes" id="UP000654918"/>
    </source>
</evidence>
<proteinExistence type="predicted"/>
<protein>
    <submittedName>
        <fullName evidence="1">Uncharacterized protein</fullName>
    </submittedName>
</protein>
<dbReference type="Proteomes" id="UP000654918">
    <property type="component" value="Unassembled WGS sequence"/>
</dbReference>
<reference evidence="1" key="1">
    <citation type="journal article" date="2020" name="Phytopathology">
        <title>Genome Sequence Resources of Colletotrichum truncatum, C. plurivorum, C. musicola, and C. sojae: Four Species Pathogenic to Soybean (Glycine max).</title>
        <authorList>
            <person name="Rogerio F."/>
            <person name="Boufleur T.R."/>
            <person name="Ciampi-Guillardi M."/>
            <person name="Sukno S.A."/>
            <person name="Thon M.R."/>
            <person name="Massola Junior N.S."/>
            <person name="Baroncelli R."/>
        </authorList>
    </citation>
    <scope>NUCLEOTIDE SEQUENCE</scope>
    <source>
        <strain evidence="1">LFN00145</strain>
    </source>
</reference>
<comment type="caution">
    <text evidence="1">The sequence shown here is derived from an EMBL/GenBank/DDBJ whole genome shotgun (WGS) entry which is preliminary data.</text>
</comment>
<keyword evidence="2" id="KW-1185">Reference proteome</keyword>
<sequence>MTHSRRRNPNIQMSSAALPTGGFVALQPDGALKMDASHRQGTDSAPLYSDVKTTNQTALPGGLLALHLSAEAAMPAAYDDALQRLSYHKQNLIYVVTCLFAEKSCAAAASEPTDERPLKLVAFDVDPAASPVLPIGSARRLPQRHWRPVPKLDGEKASRKAC</sequence>
<dbReference type="AlphaFoldDB" id="A0A8H6KMH3"/>
<accession>A0A8H6KMH3</accession>
<organism evidence="1 2">
    <name type="scientific">Colletotrichum plurivorum</name>
    <dbReference type="NCBI Taxonomy" id="2175906"/>
    <lineage>
        <taxon>Eukaryota</taxon>
        <taxon>Fungi</taxon>
        <taxon>Dikarya</taxon>
        <taxon>Ascomycota</taxon>
        <taxon>Pezizomycotina</taxon>
        <taxon>Sordariomycetes</taxon>
        <taxon>Hypocreomycetidae</taxon>
        <taxon>Glomerellales</taxon>
        <taxon>Glomerellaceae</taxon>
        <taxon>Colletotrichum</taxon>
        <taxon>Colletotrichum orchidearum species complex</taxon>
    </lineage>
</organism>
<name>A0A8H6KMH3_9PEZI</name>
<evidence type="ECO:0000313" key="1">
    <source>
        <dbReference type="EMBL" id="KAF6833968.1"/>
    </source>
</evidence>
<dbReference type="EMBL" id="WIGO01000053">
    <property type="protein sequence ID" value="KAF6833968.1"/>
    <property type="molecule type" value="Genomic_DNA"/>
</dbReference>